<dbReference type="InterPro" id="IPR014721">
    <property type="entry name" value="Ribsml_uS5_D2-typ_fold_subgr"/>
</dbReference>
<dbReference type="GO" id="GO:0022627">
    <property type="term" value="C:cytosolic small ribosomal subunit"/>
    <property type="evidence" value="ECO:0007669"/>
    <property type="project" value="TreeGrafter"/>
</dbReference>
<comment type="similarity">
    <text evidence="1">Belongs to the universal ribosomal protein uS9 family.</text>
</comment>
<protein>
    <recommendedName>
        <fullName evidence="4">Small ribosomal subunit protein uS9</fullName>
    </recommendedName>
    <alternativeName>
        <fullName evidence="5">40S ribosomal protein S16</fullName>
    </alternativeName>
</protein>
<organism evidence="6 7">
    <name type="scientific">Nephila pilipes</name>
    <name type="common">Giant wood spider</name>
    <name type="synonym">Nephila maculata</name>
    <dbReference type="NCBI Taxonomy" id="299642"/>
    <lineage>
        <taxon>Eukaryota</taxon>
        <taxon>Metazoa</taxon>
        <taxon>Ecdysozoa</taxon>
        <taxon>Arthropoda</taxon>
        <taxon>Chelicerata</taxon>
        <taxon>Arachnida</taxon>
        <taxon>Araneae</taxon>
        <taxon>Araneomorphae</taxon>
        <taxon>Entelegynae</taxon>
        <taxon>Araneoidea</taxon>
        <taxon>Nephilidae</taxon>
        <taxon>Nephila</taxon>
    </lineage>
</organism>
<reference evidence="6" key="1">
    <citation type="submission" date="2020-08" db="EMBL/GenBank/DDBJ databases">
        <title>Multicomponent nature underlies the extraordinary mechanical properties of spider dragline silk.</title>
        <authorList>
            <person name="Kono N."/>
            <person name="Nakamura H."/>
            <person name="Mori M."/>
            <person name="Yoshida Y."/>
            <person name="Ohtoshi R."/>
            <person name="Malay A.D."/>
            <person name="Moran D.A.P."/>
            <person name="Tomita M."/>
            <person name="Numata K."/>
            <person name="Arakawa K."/>
        </authorList>
    </citation>
    <scope>NUCLEOTIDE SEQUENCE</scope>
</reference>
<dbReference type="GO" id="GO:0003723">
    <property type="term" value="F:RNA binding"/>
    <property type="evidence" value="ECO:0007669"/>
    <property type="project" value="TreeGrafter"/>
</dbReference>
<accession>A0A8X6UKR4</accession>
<dbReference type="GO" id="GO:0000462">
    <property type="term" value="P:maturation of SSU-rRNA from tricistronic rRNA transcript (SSU-rRNA, 5.8S rRNA, LSU-rRNA)"/>
    <property type="evidence" value="ECO:0007669"/>
    <property type="project" value="TreeGrafter"/>
</dbReference>
<evidence type="ECO:0000256" key="1">
    <source>
        <dbReference type="ARBA" id="ARBA00005251"/>
    </source>
</evidence>
<keyword evidence="3" id="KW-0687">Ribonucleoprotein</keyword>
<keyword evidence="7" id="KW-1185">Reference proteome</keyword>
<evidence type="ECO:0000256" key="3">
    <source>
        <dbReference type="ARBA" id="ARBA00023274"/>
    </source>
</evidence>
<dbReference type="SUPFAM" id="SSF54211">
    <property type="entry name" value="Ribosomal protein S5 domain 2-like"/>
    <property type="match status" value="1"/>
</dbReference>
<name>A0A8X6UKR4_NEPPI</name>
<dbReference type="OrthoDB" id="426865at2759"/>
<keyword evidence="2 6" id="KW-0689">Ribosomal protein</keyword>
<dbReference type="Proteomes" id="UP000887013">
    <property type="component" value="Unassembled WGS sequence"/>
</dbReference>
<dbReference type="AlphaFoldDB" id="A0A8X6UKR4"/>
<dbReference type="Gene3D" id="3.30.230.10">
    <property type="match status" value="1"/>
</dbReference>
<evidence type="ECO:0000256" key="4">
    <source>
        <dbReference type="ARBA" id="ARBA00035259"/>
    </source>
</evidence>
<dbReference type="InterPro" id="IPR020568">
    <property type="entry name" value="Ribosomal_Su5_D2-typ_SF"/>
</dbReference>
<evidence type="ECO:0000256" key="2">
    <source>
        <dbReference type="ARBA" id="ARBA00022980"/>
    </source>
</evidence>
<dbReference type="PANTHER" id="PTHR21569:SF16">
    <property type="entry name" value="RIBOSOMAL PROTEIN S16"/>
    <property type="match status" value="1"/>
</dbReference>
<dbReference type="InterPro" id="IPR000754">
    <property type="entry name" value="Ribosomal_uS9"/>
</dbReference>
<sequence>MESAQKEVINSVQVFGRKKTATAVAYCKSGKGLLKVNGRLLELLEPQILRYKLLEPILLLRQGEIYWR</sequence>
<comment type="caution">
    <text evidence="6">The sequence shown here is derived from an EMBL/GenBank/DDBJ whole genome shotgun (WGS) entry which is preliminary data.</text>
</comment>
<evidence type="ECO:0000256" key="5">
    <source>
        <dbReference type="ARBA" id="ARBA00043019"/>
    </source>
</evidence>
<dbReference type="PANTHER" id="PTHR21569">
    <property type="entry name" value="RIBOSOMAL PROTEIN S9"/>
    <property type="match status" value="1"/>
</dbReference>
<proteinExistence type="inferred from homology"/>
<gene>
    <name evidence="6" type="primary">RpS16</name>
    <name evidence="6" type="ORF">NPIL_149121</name>
</gene>
<dbReference type="EMBL" id="BMAW01033804">
    <property type="protein sequence ID" value="GFU31966.1"/>
    <property type="molecule type" value="Genomic_DNA"/>
</dbReference>
<dbReference type="GO" id="GO:0003735">
    <property type="term" value="F:structural constituent of ribosome"/>
    <property type="evidence" value="ECO:0007669"/>
    <property type="project" value="InterPro"/>
</dbReference>
<evidence type="ECO:0000313" key="7">
    <source>
        <dbReference type="Proteomes" id="UP000887013"/>
    </source>
</evidence>
<dbReference type="GO" id="GO:0006412">
    <property type="term" value="P:translation"/>
    <property type="evidence" value="ECO:0007669"/>
    <property type="project" value="InterPro"/>
</dbReference>
<evidence type="ECO:0000313" key="6">
    <source>
        <dbReference type="EMBL" id="GFU31966.1"/>
    </source>
</evidence>
<dbReference type="Pfam" id="PF00380">
    <property type="entry name" value="Ribosomal_S9"/>
    <property type="match status" value="1"/>
</dbReference>